<keyword evidence="2" id="KW-0472">Membrane</keyword>
<name>A0A1I3BST8_9GAMM</name>
<keyword evidence="2" id="KW-0812">Transmembrane</keyword>
<accession>A0A1I3BST8</accession>
<feature type="region of interest" description="Disordered" evidence="1">
    <location>
        <begin position="327"/>
        <end position="422"/>
    </location>
</feature>
<reference evidence="3 4" key="1">
    <citation type="submission" date="2016-10" db="EMBL/GenBank/DDBJ databases">
        <authorList>
            <person name="de Groot N.N."/>
        </authorList>
    </citation>
    <scope>NUCLEOTIDE SEQUENCE [LARGE SCALE GENOMIC DNA]</scope>
    <source>
        <strain evidence="3 4">CGMCC 1.6848</strain>
    </source>
</reference>
<protein>
    <recommendedName>
        <fullName evidence="5">DUF2333 family protein</fullName>
    </recommendedName>
</protein>
<keyword evidence="2" id="KW-1133">Transmembrane helix</keyword>
<organism evidence="3 4">
    <name type="scientific">Modicisalibacter xianhensis</name>
    <dbReference type="NCBI Taxonomy" id="442341"/>
    <lineage>
        <taxon>Bacteria</taxon>
        <taxon>Pseudomonadati</taxon>
        <taxon>Pseudomonadota</taxon>
        <taxon>Gammaproteobacteria</taxon>
        <taxon>Oceanospirillales</taxon>
        <taxon>Halomonadaceae</taxon>
        <taxon>Modicisalibacter</taxon>
    </lineage>
</organism>
<dbReference type="EMBL" id="FOPY01000007">
    <property type="protein sequence ID" value="SFH64811.1"/>
    <property type="molecule type" value="Genomic_DNA"/>
</dbReference>
<dbReference type="RefSeq" id="WP_092846166.1">
    <property type="nucleotide sequence ID" value="NZ_FOPY01000007.1"/>
</dbReference>
<evidence type="ECO:0000256" key="1">
    <source>
        <dbReference type="SAM" id="MobiDB-lite"/>
    </source>
</evidence>
<keyword evidence="4" id="KW-1185">Reference proteome</keyword>
<feature type="compositionally biased region" description="Polar residues" evidence="1">
    <location>
        <begin position="348"/>
        <end position="369"/>
    </location>
</feature>
<dbReference type="AlphaFoldDB" id="A0A1I3BST8"/>
<feature type="transmembrane region" description="Helical" evidence="2">
    <location>
        <begin position="21"/>
        <end position="46"/>
    </location>
</feature>
<dbReference type="InterPro" id="IPR016936">
    <property type="entry name" value="UCP029693"/>
</dbReference>
<gene>
    <name evidence="3" type="ORF">SAMN04487959_10773</name>
</gene>
<evidence type="ECO:0000313" key="3">
    <source>
        <dbReference type="EMBL" id="SFH64811.1"/>
    </source>
</evidence>
<evidence type="ECO:0000256" key="2">
    <source>
        <dbReference type="SAM" id="Phobius"/>
    </source>
</evidence>
<evidence type="ECO:0008006" key="5">
    <source>
        <dbReference type="Google" id="ProtNLM"/>
    </source>
</evidence>
<dbReference type="STRING" id="442341.SAMN04487959_10773"/>
<feature type="compositionally biased region" description="Low complexity" evidence="1">
    <location>
        <begin position="331"/>
        <end position="347"/>
    </location>
</feature>
<dbReference type="Pfam" id="PF10095">
    <property type="entry name" value="DUF2333"/>
    <property type="match status" value="1"/>
</dbReference>
<feature type="compositionally biased region" description="Polar residues" evidence="1">
    <location>
        <begin position="377"/>
        <end position="388"/>
    </location>
</feature>
<evidence type="ECO:0000313" key="4">
    <source>
        <dbReference type="Proteomes" id="UP000199040"/>
    </source>
</evidence>
<sequence>MAMFRNRKRRTEVLERPEYGWIWKPLLALLVVYLVVCIGLGIWWSLRPDSFDIDQAVVEWQGNGAQATLPRGVAMSSAVTASVDTLLDKPGGLLRNDVAPPGVWLDNMPSWELGVLRQARLTVPALAAMSTGDAAPLADAEEALDTDSEDWLYPSAEKSYALAVELLHDFTASLSAGNALTTRGDALAKWLRSEAERFEALTRRLSASIDDPEALRELGVDEAELPEATPWYRVDNVFYEARGEAWAMMHYLRGVRRDYAALFEQAGAMAGLERMIAELEMALRPLWSPMVLNGSGFGIFANHSLTLANYTMGLSDQARRLADSIEGAEVSTPQSTQSQPSPATSQQDTQAAAENGETSAGNPADSSGEGQEPRNAAEQNEASPQAQGNAAPEAASGNADAAGQPVGDALQVPASDSQEASQ</sequence>
<dbReference type="Proteomes" id="UP000199040">
    <property type="component" value="Unassembled WGS sequence"/>
</dbReference>
<proteinExistence type="predicted"/>